<dbReference type="Proteomes" id="UP000000702">
    <property type="component" value="Unassembled WGS sequence"/>
</dbReference>
<dbReference type="VEuPathDB" id="TriTrypDB:TcIL3000_0_47940"/>
<comment type="caution">
    <text evidence="2">The sequence shown here is derived from an EMBL/GenBank/DDBJ whole genome shotgun (WGS) entry which is preliminary data.</text>
</comment>
<evidence type="ECO:0000256" key="1">
    <source>
        <dbReference type="SAM" id="MobiDB-lite"/>
    </source>
</evidence>
<protein>
    <submittedName>
        <fullName evidence="2">WGS project CAEQ00000000 data, annotated contig 1946</fullName>
    </submittedName>
</protein>
<sequence>MIGVVMASLPVPHAGSSYPQPIPPEPKRSPLYTQQEFKRCPALPDREAVRVPEDPFRARIQIVSRGASFSWVSRLPEKRKASCRKFGIFSKRLTNQGADSLQRSSVPPLLLSSTASVWASSSPCSRGPKGERASWKEPTNVGRMMGRAPPRRPFCRTACRRVRESKWGTPRGQSSCTSDRWRRTDLGPCHRNGDSKCLISTWVPRGTGHEYQLQPDQRGRRWNPRSQSQRSAFVGRRHDHHRESVRE</sequence>
<evidence type="ECO:0000313" key="3">
    <source>
        <dbReference type="Proteomes" id="UP000000702"/>
    </source>
</evidence>
<reference evidence="2 3" key="2">
    <citation type="journal article" date="2012" name="Proc. Natl. Acad. Sci. U.S.A.">
        <title>Antigenic diversity is generated by distinct evolutionary mechanisms in African trypanosome species.</title>
        <authorList>
            <person name="Jackson A.P."/>
            <person name="Berry A."/>
            <person name="Aslett M."/>
            <person name="Allison H.C."/>
            <person name="Burton P."/>
            <person name="Vavrova-Anderson J."/>
            <person name="Brown R."/>
            <person name="Browne H."/>
            <person name="Corton N."/>
            <person name="Hauser H."/>
            <person name="Gamble J."/>
            <person name="Gilderthorp R."/>
            <person name="Marcello L."/>
            <person name="McQuillan J."/>
            <person name="Otto T.D."/>
            <person name="Quail M.A."/>
            <person name="Sanders M.J."/>
            <person name="van Tonder A."/>
            <person name="Ginger M.L."/>
            <person name="Field M.C."/>
            <person name="Barry J.D."/>
            <person name="Hertz-Fowler C."/>
            <person name="Berriman M."/>
        </authorList>
    </citation>
    <scope>NUCLEOTIDE SEQUENCE [LARGE SCALE GENOMIC DNA]</scope>
    <source>
        <strain evidence="2 3">IL3000</strain>
    </source>
</reference>
<feature type="region of interest" description="Disordered" evidence="1">
    <location>
        <begin position="208"/>
        <end position="247"/>
    </location>
</feature>
<proteinExistence type="predicted"/>
<evidence type="ECO:0000313" key="2">
    <source>
        <dbReference type="EMBL" id="CCD14134.1"/>
    </source>
</evidence>
<reference evidence="3" key="1">
    <citation type="submission" date="2011-07" db="EMBL/GenBank/DDBJ databases">
        <title>Divergent evolution of antigenic variation in African trypanosomes.</title>
        <authorList>
            <person name="Jackson A.P."/>
            <person name="Berry A."/>
            <person name="Allison H.C."/>
            <person name="Burton P."/>
            <person name="Anderson J."/>
            <person name="Aslett M."/>
            <person name="Brown R."/>
            <person name="Corton N."/>
            <person name="Harris D."/>
            <person name="Hauser H."/>
            <person name="Gamble J."/>
            <person name="Gilderthorp R."/>
            <person name="McQuillan J."/>
            <person name="Quail M.A."/>
            <person name="Sanders M."/>
            <person name="Van Tonder A."/>
            <person name="Ginger M.L."/>
            <person name="Donelson J.E."/>
            <person name="Field M.C."/>
            <person name="Barry J.D."/>
            <person name="Berriman M."/>
            <person name="Hertz-Fowler C."/>
        </authorList>
    </citation>
    <scope>NUCLEOTIDE SEQUENCE [LARGE SCALE GENOMIC DNA]</scope>
    <source>
        <strain evidence="3">IL3000</strain>
    </source>
</reference>
<organism evidence="2 3">
    <name type="scientific">Trypanosoma congolense (strain IL3000)</name>
    <dbReference type="NCBI Taxonomy" id="1068625"/>
    <lineage>
        <taxon>Eukaryota</taxon>
        <taxon>Discoba</taxon>
        <taxon>Euglenozoa</taxon>
        <taxon>Kinetoplastea</taxon>
        <taxon>Metakinetoplastina</taxon>
        <taxon>Trypanosomatida</taxon>
        <taxon>Trypanosomatidae</taxon>
        <taxon>Trypanosoma</taxon>
        <taxon>Nannomonas</taxon>
    </lineage>
</organism>
<accession>F9WA78</accession>
<feature type="region of interest" description="Disordered" evidence="1">
    <location>
        <begin position="11"/>
        <end position="30"/>
    </location>
</feature>
<dbReference type="AlphaFoldDB" id="F9WA78"/>
<gene>
    <name evidence="2" type="ORF">TCIL3000_0_47940</name>
</gene>
<keyword evidence="3" id="KW-1185">Reference proteome</keyword>
<name>F9WA78_TRYCI</name>
<feature type="region of interest" description="Disordered" evidence="1">
    <location>
        <begin position="121"/>
        <end position="149"/>
    </location>
</feature>
<dbReference type="EMBL" id="CAEQ01001404">
    <property type="protein sequence ID" value="CCD14134.1"/>
    <property type="molecule type" value="Genomic_DNA"/>
</dbReference>